<dbReference type="PROSITE" id="PS51206">
    <property type="entry name" value="SF3_HELICASE_1"/>
    <property type="match status" value="1"/>
</dbReference>
<dbReference type="InterPro" id="IPR014015">
    <property type="entry name" value="Helicase_SF3_DNA-vir"/>
</dbReference>
<organism evidence="5">
    <name type="scientific">marine sediment metagenome</name>
    <dbReference type="NCBI Taxonomy" id="412755"/>
    <lineage>
        <taxon>unclassified sequences</taxon>
        <taxon>metagenomes</taxon>
        <taxon>ecological metagenomes</taxon>
    </lineage>
</organism>
<dbReference type="GO" id="GO:0016787">
    <property type="term" value="F:hydrolase activity"/>
    <property type="evidence" value="ECO:0007669"/>
    <property type="project" value="UniProtKB-KW"/>
</dbReference>
<proteinExistence type="predicted"/>
<sequence length="457" mass="51805">MPDDSAKDKLRFRDLAQHVRQVTSVNGMPVIWYWKGRFWIWSEGVYEPQHLEDTVLFVLKHLMSAGIDSSHWVATQVAHALAAMSMLFIEKYPCWITTQGKERDGPYSIALANKLVDINALALDREARPERPVVSSHDPAWFSTTRLPYAWDPDCQAPLALKLFRENLTGPEAVAMLRGFMGYFLLPTTREHKALFLYGKRGTGKSAIANTVRVLLGKRNFSQLSISQFGNRFAMPRTEGMMLNITDEVCSVISAQAEERLKWFMSGSSMDIEDKNVRMYAMDPTAKLLVCLNEYPRFHDTEGAIWRRICPLRCPNKVSDEKKDTRLYDEREGGKLVGEGPGIFNFAIRGLGEYLKAGRLLICQDSEREWATASAENCGVRTFVTENLRSEPDGYVSSKNLRELYEHWCDQNGVDRRERVGVVPLGRVVRREFSGASSKSRRLAGMTVNGFTGVTLI</sequence>
<dbReference type="InterPro" id="IPR051620">
    <property type="entry name" value="ORF904-like_C"/>
</dbReference>
<comment type="caution">
    <text evidence="5">The sequence shown here is derived from an EMBL/GenBank/DDBJ whole genome shotgun (WGS) entry which is preliminary data.</text>
</comment>
<dbReference type="PANTHER" id="PTHR35372:SF2">
    <property type="entry name" value="SF3 HELICASE DOMAIN-CONTAINING PROTEIN"/>
    <property type="match status" value="1"/>
</dbReference>
<keyword evidence="3" id="KW-0067">ATP-binding</keyword>
<dbReference type="InterPro" id="IPR045455">
    <property type="entry name" value="NrS-1_pol-like_helicase"/>
</dbReference>
<dbReference type="AlphaFoldDB" id="A0A0F9NW54"/>
<evidence type="ECO:0000256" key="1">
    <source>
        <dbReference type="ARBA" id="ARBA00022741"/>
    </source>
</evidence>
<dbReference type="InterPro" id="IPR006500">
    <property type="entry name" value="Helicase_put_C_phage/plasmid"/>
</dbReference>
<dbReference type="PANTHER" id="PTHR35372">
    <property type="entry name" value="ATP BINDING PROTEIN-RELATED"/>
    <property type="match status" value="1"/>
</dbReference>
<feature type="domain" description="SF3 helicase" evidence="4">
    <location>
        <begin position="172"/>
        <end position="327"/>
    </location>
</feature>
<protein>
    <recommendedName>
        <fullName evidence="4">SF3 helicase domain-containing protein</fullName>
    </recommendedName>
</protein>
<dbReference type="NCBIfam" id="TIGR01613">
    <property type="entry name" value="primase_Cterm"/>
    <property type="match status" value="1"/>
</dbReference>
<evidence type="ECO:0000313" key="5">
    <source>
        <dbReference type="EMBL" id="KKN23755.1"/>
    </source>
</evidence>
<dbReference type="Pfam" id="PF19263">
    <property type="entry name" value="DUF5906"/>
    <property type="match status" value="1"/>
</dbReference>
<evidence type="ECO:0000259" key="4">
    <source>
        <dbReference type="PROSITE" id="PS51206"/>
    </source>
</evidence>
<keyword evidence="1" id="KW-0547">Nucleotide-binding</keyword>
<evidence type="ECO:0000256" key="3">
    <source>
        <dbReference type="ARBA" id="ARBA00022840"/>
    </source>
</evidence>
<dbReference type="SUPFAM" id="SSF52540">
    <property type="entry name" value="P-loop containing nucleoside triphosphate hydrolases"/>
    <property type="match status" value="1"/>
</dbReference>
<evidence type="ECO:0000256" key="2">
    <source>
        <dbReference type="ARBA" id="ARBA00022801"/>
    </source>
</evidence>
<dbReference type="InterPro" id="IPR027417">
    <property type="entry name" value="P-loop_NTPase"/>
</dbReference>
<dbReference type="GO" id="GO:0005524">
    <property type="term" value="F:ATP binding"/>
    <property type="evidence" value="ECO:0007669"/>
    <property type="project" value="UniProtKB-KW"/>
</dbReference>
<gene>
    <name evidence="5" type="ORF">LCGC14_0901890</name>
</gene>
<name>A0A0F9NW54_9ZZZZ</name>
<reference evidence="5" key="1">
    <citation type="journal article" date="2015" name="Nature">
        <title>Complex archaea that bridge the gap between prokaryotes and eukaryotes.</title>
        <authorList>
            <person name="Spang A."/>
            <person name="Saw J.H."/>
            <person name="Jorgensen S.L."/>
            <person name="Zaremba-Niedzwiedzka K."/>
            <person name="Martijn J."/>
            <person name="Lind A.E."/>
            <person name="van Eijk R."/>
            <person name="Schleper C."/>
            <person name="Guy L."/>
            <person name="Ettema T.J."/>
        </authorList>
    </citation>
    <scope>NUCLEOTIDE SEQUENCE</scope>
</reference>
<dbReference type="EMBL" id="LAZR01002943">
    <property type="protein sequence ID" value="KKN23755.1"/>
    <property type="molecule type" value="Genomic_DNA"/>
</dbReference>
<keyword evidence="2" id="KW-0378">Hydrolase</keyword>
<dbReference type="Gene3D" id="3.40.50.300">
    <property type="entry name" value="P-loop containing nucleotide triphosphate hydrolases"/>
    <property type="match status" value="1"/>
</dbReference>
<accession>A0A0F9NW54</accession>